<dbReference type="GO" id="GO:0005829">
    <property type="term" value="C:cytosol"/>
    <property type="evidence" value="ECO:0007669"/>
    <property type="project" value="InterPro"/>
</dbReference>
<keyword evidence="5" id="KW-0067">ATP-binding</keyword>
<comment type="similarity">
    <text evidence="1">Belongs to the diphosphomevalonate decarboxylase family.</text>
</comment>
<dbReference type="Proteomes" id="UP000229976">
    <property type="component" value="Unassembled WGS sequence"/>
</dbReference>
<keyword evidence="3" id="KW-0444">Lipid biosynthesis</keyword>
<dbReference type="SUPFAM" id="SSF55060">
    <property type="entry name" value="GHMP Kinase, C-terminal domain"/>
    <property type="match status" value="1"/>
</dbReference>
<dbReference type="GO" id="GO:0004163">
    <property type="term" value="F:diphosphomevalonate decarboxylase activity"/>
    <property type="evidence" value="ECO:0007669"/>
    <property type="project" value="UniProtKB-EC"/>
</dbReference>
<evidence type="ECO:0000256" key="7">
    <source>
        <dbReference type="ARBA" id="ARBA00023239"/>
    </source>
</evidence>
<dbReference type="AlphaFoldDB" id="A0A2G9YV77"/>
<comment type="caution">
    <text evidence="10">The sequence shown here is derived from an EMBL/GenBank/DDBJ whole genome shotgun (WGS) entry which is preliminary data.</text>
</comment>
<evidence type="ECO:0000259" key="9">
    <source>
        <dbReference type="Pfam" id="PF22700"/>
    </source>
</evidence>
<proteinExistence type="inferred from homology"/>
<feature type="domain" description="Diphosphomevalonate decarboxylase-like N-terminal" evidence="9">
    <location>
        <begin position="7"/>
        <end position="163"/>
    </location>
</feature>
<dbReference type="Gene3D" id="3.30.70.890">
    <property type="entry name" value="GHMP kinase, C-terminal domain"/>
    <property type="match status" value="1"/>
</dbReference>
<evidence type="ECO:0000313" key="10">
    <source>
        <dbReference type="EMBL" id="PIP23156.1"/>
    </source>
</evidence>
<feature type="domain" description="Mvd1 C-terminal" evidence="8">
    <location>
        <begin position="181"/>
        <end position="305"/>
    </location>
</feature>
<dbReference type="SUPFAM" id="SSF54211">
    <property type="entry name" value="Ribosomal protein S5 domain 2-like"/>
    <property type="match status" value="1"/>
</dbReference>
<evidence type="ECO:0000256" key="3">
    <source>
        <dbReference type="ARBA" id="ARBA00022516"/>
    </source>
</evidence>
<evidence type="ECO:0000256" key="4">
    <source>
        <dbReference type="ARBA" id="ARBA00022741"/>
    </source>
</evidence>
<evidence type="ECO:0000256" key="5">
    <source>
        <dbReference type="ARBA" id="ARBA00022840"/>
    </source>
</evidence>
<dbReference type="InterPro" id="IPR036554">
    <property type="entry name" value="GHMP_kinase_C_sf"/>
</dbReference>
<dbReference type="InterPro" id="IPR041431">
    <property type="entry name" value="Mvd1_C"/>
</dbReference>
<dbReference type="Pfam" id="PF22700">
    <property type="entry name" value="MVD-like_N"/>
    <property type="match status" value="1"/>
</dbReference>
<reference evidence="10 11" key="1">
    <citation type="submission" date="2017-09" db="EMBL/GenBank/DDBJ databases">
        <title>Depth-based differentiation of microbial function through sediment-hosted aquifers and enrichment of novel symbionts in the deep terrestrial subsurface.</title>
        <authorList>
            <person name="Probst A.J."/>
            <person name="Ladd B."/>
            <person name="Jarett J.K."/>
            <person name="Geller-Mcgrath D.E."/>
            <person name="Sieber C.M."/>
            <person name="Emerson J.B."/>
            <person name="Anantharaman K."/>
            <person name="Thomas B.C."/>
            <person name="Malmstrom R."/>
            <person name="Stieglmeier M."/>
            <person name="Klingl A."/>
            <person name="Woyke T."/>
            <person name="Ryan C.M."/>
            <person name="Banfield J.F."/>
        </authorList>
    </citation>
    <scope>NUCLEOTIDE SEQUENCE [LARGE SCALE GENOMIC DNA]</scope>
    <source>
        <strain evidence="10">CG23_combo_of_CG06-09_8_20_14_all_39_17</strain>
    </source>
</reference>
<dbReference type="InterPro" id="IPR014721">
    <property type="entry name" value="Ribsml_uS5_D2-typ_fold_subgr"/>
</dbReference>
<dbReference type="NCBIfam" id="TIGR01240">
    <property type="entry name" value="mevDPdecarb"/>
    <property type="match status" value="1"/>
</dbReference>
<dbReference type="InterPro" id="IPR053859">
    <property type="entry name" value="MVD-like_N"/>
</dbReference>
<dbReference type="InterPro" id="IPR020568">
    <property type="entry name" value="Ribosomal_Su5_D2-typ_SF"/>
</dbReference>
<keyword evidence="6" id="KW-0443">Lipid metabolism</keyword>
<dbReference type="GO" id="GO:0019287">
    <property type="term" value="P:isopentenyl diphosphate biosynthetic process, mevalonate pathway"/>
    <property type="evidence" value="ECO:0007669"/>
    <property type="project" value="InterPro"/>
</dbReference>
<dbReference type="GO" id="GO:0005524">
    <property type="term" value="F:ATP binding"/>
    <property type="evidence" value="ECO:0007669"/>
    <property type="project" value="UniProtKB-KW"/>
</dbReference>
<protein>
    <recommendedName>
        <fullName evidence="2">diphosphomevalonate decarboxylase</fullName>
        <ecNumber evidence="2">4.1.1.33</ecNumber>
    </recommendedName>
</protein>
<organism evidence="10 11">
    <name type="scientific">Candidatus Nealsonbacteria bacterium CG23_combo_of_CG06-09_8_20_14_all_39_17</name>
    <dbReference type="NCBI Taxonomy" id="1974722"/>
    <lineage>
        <taxon>Bacteria</taxon>
        <taxon>Candidatus Nealsoniibacteriota</taxon>
    </lineage>
</organism>
<sequence>MKATASANANIALIKYWGKRNEELILPQNSSVSVTLEGLKTVTTVDFDKKYKKDNFTLNGKKISGEPFERIAGFLNIIRKMAGSGLKAKIFSKNFFPTATGLASSSAGGAALALASSKAIGLDLNKKELSLLARRNSGSASRSIEAGFVEWEKGEKEDGTDSFGKQVCDKDYWPEFRIIAGVLNEEEKKTKSRPGMKQSVQTCPFYKVWVENSEKQAKQIKKFILEKKFTKLGELAENNALMLHSVMFNTILPIVYFSGKTVEMIKAVRKWRASGLECYFTIDAGPQVKIICLEKDIPEIKRKLKGIKAIKKIYICKPGDGARLINKHLF</sequence>
<dbReference type="PANTHER" id="PTHR10977">
    <property type="entry name" value="DIPHOSPHOMEVALONATE DECARBOXYLASE"/>
    <property type="match status" value="1"/>
</dbReference>
<evidence type="ECO:0000256" key="1">
    <source>
        <dbReference type="ARBA" id="ARBA00008831"/>
    </source>
</evidence>
<keyword evidence="7" id="KW-0456">Lyase</keyword>
<keyword evidence="4" id="KW-0547">Nucleotide-binding</keyword>
<evidence type="ECO:0000256" key="2">
    <source>
        <dbReference type="ARBA" id="ARBA00012296"/>
    </source>
</evidence>
<evidence type="ECO:0000256" key="6">
    <source>
        <dbReference type="ARBA" id="ARBA00023098"/>
    </source>
</evidence>
<evidence type="ECO:0000259" key="8">
    <source>
        <dbReference type="Pfam" id="PF18376"/>
    </source>
</evidence>
<dbReference type="InterPro" id="IPR005935">
    <property type="entry name" value="Mev_decarb"/>
</dbReference>
<dbReference type="FunFam" id="3.30.230.10:FF:000072">
    <property type="entry name" value="Diphosphomevalonate decarboxylase"/>
    <property type="match status" value="1"/>
</dbReference>
<evidence type="ECO:0000313" key="11">
    <source>
        <dbReference type="Proteomes" id="UP000229976"/>
    </source>
</evidence>
<dbReference type="Pfam" id="PF18376">
    <property type="entry name" value="MDD_C"/>
    <property type="match status" value="1"/>
</dbReference>
<gene>
    <name evidence="10" type="primary">mvaD</name>
    <name evidence="10" type="ORF">COX37_00085</name>
</gene>
<name>A0A2G9YV77_9BACT</name>
<dbReference type="EC" id="4.1.1.33" evidence="2"/>
<dbReference type="Gene3D" id="3.30.230.10">
    <property type="match status" value="1"/>
</dbReference>
<accession>A0A2G9YV77</accession>
<dbReference type="EMBL" id="PCRO01000002">
    <property type="protein sequence ID" value="PIP23156.1"/>
    <property type="molecule type" value="Genomic_DNA"/>
</dbReference>
<dbReference type="InterPro" id="IPR029765">
    <property type="entry name" value="Mev_diP_decarb"/>
</dbReference>
<dbReference type="PANTHER" id="PTHR10977:SF3">
    <property type="entry name" value="DIPHOSPHOMEVALONATE DECARBOXYLASE"/>
    <property type="match status" value="1"/>
</dbReference>
<dbReference type="PIRSF" id="PIRSF015950">
    <property type="entry name" value="Mev_P_decrbx"/>
    <property type="match status" value="1"/>
</dbReference>